<evidence type="ECO:0000313" key="3">
    <source>
        <dbReference type="Proteomes" id="UP000754710"/>
    </source>
</evidence>
<evidence type="ECO:0000259" key="1">
    <source>
        <dbReference type="Pfam" id="PF00144"/>
    </source>
</evidence>
<name>A0ABS7RH54_9ACTN</name>
<dbReference type="PANTHER" id="PTHR43319:SF3">
    <property type="entry name" value="BETA-LACTAMASE-RELATED DOMAIN-CONTAINING PROTEIN"/>
    <property type="match status" value="1"/>
</dbReference>
<evidence type="ECO:0000313" key="2">
    <source>
        <dbReference type="EMBL" id="MBY9074359.1"/>
    </source>
</evidence>
<dbReference type="Proteomes" id="UP000754710">
    <property type="component" value="Unassembled WGS sequence"/>
</dbReference>
<dbReference type="InterPro" id="IPR012338">
    <property type="entry name" value="Beta-lactam/transpept-like"/>
</dbReference>
<keyword evidence="3" id="KW-1185">Reference proteome</keyword>
<comment type="caution">
    <text evidence="2">The sequence shown here is derived from an EMBL/GenBank/DDBJ whole genome shotgun (WGS) entry which is preliminary data.</text>
</comment>
<sequence>MSDLPLEGTHDPRFDVVRDTFLRVLEEQPGTGASLAVWHGGSWVVDLWGGWADAAHTRPWTRGTLVMPYSVTKPFAAVCALLLADRGVLDLDAPLTTYWPELAARTTMREVLAHRSGLVVLDEDAPEEVFYDWDRMCTLLAKQPPAWEPGTAHGESALFYGHLVGEVVRRTDGRSLGRFLADEVCEPLSLDFQVGVAEQDLGRVADLTGFDEEFRRAGVEGRSDLFVRALDNPPGALDPAVLNGTAWRTAEVPAVNGHGTARAVAGLYVALEQGLLLTEELRAQATAPAGTGPDLVLGGERSWGLGVAVDPDGYGMGGIGGSFGWWSETGRYAIAFLTGHIGDHDRGDRIENALRDVLALPPA</sequence>
<dbReference type="PANTHER" id="PTHR43319">
    <property type="entry name" value="BETA-LACTAMASE-RELATED"/>
    <property type="match status" value="1"/>
</dbReference>
<gene>
    <name evidence="2" type="ORF">K1X13_05950</name>
</gene>
<dbReference type="SUPFAM" id="SSF56601">
    <property type="entry name" value="beta-lactamase/transpeptidase-like"/>
    <property type="match status" value="1"/>
</dbReference>
<reference evidence="2 3" key="1">
    <citation type="submission" date="2021-08" db="EMBL/GenBank/DDBJ databases">
        <title>Nocardioides bacterium WL0053 sp. nov., isolated from the sediment.</title>
        <authorList>
            <person name="Wang L."/>
            <person name="Zhang D."/>
            <person name="Zhang A."/>
        </authorList>
    </citation>
    <scope>NUCLEOTIDE SEQUENCE [LARGE SCALE GENOMIC DNA]</scope>
    <source>
        <strain evidence="2 3">WL0053</strain>
    </source>
</reference>
<dbReference type="InterPro" id="IPR052907">
    <property type="entry name" value="Beta-lactamase/esterase"/>
</dbReference>
<organism evidence="2 3">
    <name type="scientific">Nocardioides jiangsuensis</name>
    <dbReference type="NCBI Taxonomy" id="2866161"/>
    <lineage>
        <taxon>Bacteria</taxon>
        <taxon>Bacillati</taxon>
        <taxon>Actinomycetota</taxon>
        <taxon>Actinomycetes</taxon>
        <taxon>Propionibacteriales</taxon>
        <taxon>Nocardioidaceae</taxon>
        <taxon>Nocardioides</taxon>
    </lineage>
</organism>
<accession>A0ABS7RH54</accession>
<proteinExistence type="predicted"/>
<dbReference type="InterPro" id="IPR001466">
    <property type="entry name" value="Beta-lactam-related"/>
</dbReference>
<dbReference type="EMBL" id="JAIEZQ010000001">
    <property type="protein sequence ID" value="MBY9074359.1"/>
    <property type="molecule type" value="Genomic_DNA"/>
</dbReference>
<feature type="domain" description="Beta-lactamase-related" evidence="1">
    <location>
        <begin position="26"/>
        <end position="340"/>
    </location>
</feature>
<dbReference type="Gene3D" id="3.40.710.10">
    <property type="entry name" value="DD-peptidase/beta-lactamase superfamily"/>
    <property type="match status" value="1"/>
</dbReference>
<protein>
    <submittedName>
        <fullName evidence="2">Beta-lactamase family protein</fullName>
    </submittedName>
</protein>
<dbReference type="RefSeq" id="WP_221024049.1">
    <property type="nucleotide sequence ID" value="NZ_JAIEZQ010000001.1"/>
</dbReference>
<dbReference type="Pfam" id="PF00144">
    <property type="entry name" value="Beta-lactamase"/>
    <property type="match status" value="1"/>
</dbReference>